<name>A0A0M4EZB5_DROBS</name>
<keyword evidence="2" id="KW-1185">Reference proteome</keyword>
<dbReference type="AlphaFoldDB" id="A0A0M4EZB5"/>
<evidence type="ECO:0000313" key="2">
    <source>
        <dbReference type="Proteomes" id="UP000494163"/>
    </source>
</evidence>
<evidence type="ECO:0000313" key="1">
    <source>
        <dbReference type="EMBL" id="ALC44025.1"/>
    </source>
</evidence>
<dbReference type="EMBL" id="CP012525">
    <property type="protein sequence ID" value="ALC44025.1"/>
    <property type="molecule type" value="Genomic_DNA"/>
</dbReference>
<dbReference type="Proteomes" id="UP000494163">
    <property type="component" value="Chromosome 3L"/>
</dbReference>
<organism evidence="1 2">
    <name type="scientific">Drosophila busckii</name>
    <name type="common">Fruit fly</name>
    <dbReference type="NCBI Taxonomy" id="30019"/>
    <lineage>
        <taxon>Eukaryota</taxon>
        <taxon>Metazoa</taxon>
        <taxon>Ecdysozoa</taxon>
        <taxon>Arthropoda</taxon>
        <taxon>Hexapoda</taxon>
        <taxon>Insecta</taxon>
        <taxon>Pterygota</taxon>
        <taxon>Neoptera</taxon>
        <taxon>Endopterygota</taxon>
        <taxon>Diptera</taxon>
        <taxon>Brachycera</taxon>
        <taxon>Muscomorpha</taxon>
        <taxon>Ephydroidea</taxon>
        <taxon>Drosophilidae</taxon>
        <taxon>Drosophila</taxon>
    </lineage>
</organism>
<reference evidence="1 2" key="1">
    <citation type="submission" date="2015-08" db="EMBL/GenBank/DDBJ databases">
        <title>Ancestral chromatin configuration constrains chromatin evolution on differentiating sex chromosomes in Drosophila.</title>
        <authorList>
            <person name="Zhou Q."/>
            <person name="Bachtrog D."/>
        </authorList>
    </citation>
    <scope>NUCLEOTIDE SEQUENCE [LARGE SCALE GENOMIC DNA]</scope>
    <source>
        <tissue evidence="1">Whole larvae</tissue>
    </source>
</reference>
<sequence length="102" mass="11999">MGRRWHWRTHNDTARSTTKADSVHSYADSWLLLALLALLLFGTNESTDWTQIEQAIFGFNRQGMGWWSEGCLRVRMRRRLTTETINYEALLNRINLLCANLR</sequence>
<proteinExistence type="predicted"/>
<gene>
    <name evidence="1" type="ORF">Dbus_chr3Lg1191</name>
</gene>
<protein>
    <submittedName>
        <fullName evidence="1">VhaM9.7-a</fullName>
    </submittedName>
</protein>
<accession>A0A0M4EZB5</accession>